<protein>
    <submittedName>
        <fullName evidence="1">Uncharacterized protein</fullName>
    </submittedName>
</protein>
<comment type="caution">
    <text evidence="1">The sequence shown here is derived from an EMBL/GenBank/DDBJ whole genome shotgun (WGS) entry which is preliminary data.</text>
</comment>
<dbReference type="EMBL" id="BOOH01000079">
    <property type="protein sequence ID" value="GIH81490.1"/>
    <property type="molecule type" value="Genomic_DNA"/>
</dbReference>
<reference evidence="1 2" key="1">
    <citation type="submission" date="2021-01" db="EMBL/GenBank/DDBJ databases">
        <title>Whole genome shotgun sequence of Planobispora longispora NBRC 13918.</title>
        <authorList>
            <person name="Komaki H."/>
            <person name="Tamura T."/>
        </authorList>
    </citation>
    <scope>NUCLEOTIDE SEQUENCE [LARGE SCALE GENOMIC DNA]</scope>
    <source>
        <strain evidence="1 2">NBRC 13918</strain>
    </source>
</reference>
<sequence>MELHDRHGGRVLWLGNLPGRGETYRLRQGRMWLGDHSHDALAAAAAYHGITLAECQPTTHFSCTMVNLSNRTCCRRRARTVRIDTVTGLVHRLCSPCYEASAQLAGATPGPPSDPAMAPVGDGLIPGWRDLDEWWLRLREHERQQVSADLRNAITVIYAACESLVDLDLPPDLQGEFLALIYTRAAGLRDLLTTTRWAGL</sequence>
<keyword evidence="2" id="KW-1185">Reference proteome</keyword>
<organism evidence="1 2">
    <name type="scientific">Planobispora longispora</name>
    <dbReference type="NCBI Taxonomy" id="28887"/>
    <lineage>
        <taxon>Bacteria</taxon>
        <taxon>Bacillati</taxon>
        <taxon>Actinomycetota</taxon>
        <taxon>Actinomycetes</taxon>
        <taxon>Streptosporangiales</taxon>
        <taxon>Streptosporangiaceae</taxon>
        <taxon>Planobispora</taxon>
    </lineage>
</organism>
<dbReference type="RefSeq" id="WP_203895879.1">
    <property type="nucleotide sequence ID" value="NZ_BOOH01000079.1"/>
</dbReference>
<evidence type="ECO:0000313" key="1">
    <source>
        <dbReference type="EMBL" id="GIH81490.1"/>
    </source>
</evidence>
<gene>
    <name evidence="1" type="ORF">Plo01_79190</name>
</gene>
<proteinExistence type="predicted"/>
<name>A0A8J3RVL8_9ACTN</name>
<dbReference type="AlphaFoldDB" id="A0A8J3RVL8"/>
<dbReference type="Proteomes" id="UP000616724">
    <property type="component" value="Unassembled WGS sequence"/>
</dbReference>
<accession>A0A8J3RVL8</accession>
<evidence type="ECO:0000313" key="2">
    <source>
        <dbReference type="Proteomes" id="UP000616724"/>
    </source>
</evidence>